<dbReference type="InterPro" id="IPR013899">
    <property type="entry name" value="DUF1771"/>
</dbReference>
<feature type="region of interest" description="Disordered" evidence="1">
    <location>
        <begin position="23"/>
        <end position="155"/>
    </location>
</feature>
<dbReference type="InterPro" id="IPR053020">
    <property type="entry name" value="Smr_domain_protein"/>
</dbReference>
<dbReference type="PANTHER" id="PTHR47417">
    <property type="entry name" value="SMR DOMAIN-CONTAINING PROTEIN YPL199C"/>
    <property type="match status" value="1"/>
</dbReference>
<dbReference type="EMBL" id="AYKW01000006">
    <property type="protein sequence ID" value="PIL34161.1"/>
    <property type="molecule type" value="Genomic_DNA"/>
</dbReference>
<protein>
    <recommendedName>
        <fullName evidence="2">Smr domain-containing protein</fullName>
    </recommendedName>
</protein>
<dbReference type="Pfam" id="PF08590">
    <property type="entry name" value="DUF1771"/>
    <property type="match status" value="1"/>
</dbReference>
<dbReference type="PROSITE" id="PS50828">
    <property type="entry name" value="SMR"/>
    <property type="match status" value="1"/>
</dbReference>
<dbReference type="Proteomes" id="UP000230002">
    <property type="component" value="Unassembled WGS sequence"/>
</dbReference>
<feature type="compositionally biased region" description="Polar residues" evidence="1">
    <location>
        <begin position="107"/>
        <end position="118"/>
    </location>
</feature>
<feature type="compositionally biased region" description="Basic residues" evidence="1">
    <location>
        <begin position="94"/>
        <end position="104"/>
    </location>
</feature>
<feature type="compositionally biased region" description="Pro residues" evidence="1">
    <location>
        <begin position="139"/>
        <end position="148"/>
    </location>
</feature>
<proteinExistence type="predicted"/>
<gene>
    <name evidence="3" type="ORF">GSI_03872</name>
</gene>
<feature type="domain" description="Smr" evidence="2">
    <location>
        <begin position="248"/>
        <end position="324"/>
    </location>
</feature>
<evidence type="ECO:0000259" key="2">
    <source>
        <dbReference type="PROSITE" id="PS50828"/>
    </source>
</evidence>
<evidence type="ECO:0000313" key="3">
    <source>
        <dbReference type="EMBL" id="PIL34161.1"/>
    </source>
</evidence>
<dbReference type="Pfam" id="PF01713">
    <property type="entry name" value="Smr"/>
    <property type="match status" value="1"/>
</dbReference>
<evidence type="ECO:0000313" key="4">
    <source>
        <dbReference type="Proteomes" id="UP000230002"/>
    </source>
</evidence>
<dbReference type="InterPro" id="IPR002625">
    <property type="entry name" value="Smr_dom"/>
</dbReference>
<comment type="caution">
    <text evidence="3">The sequence shown here is derived from an EMBL/GenBank/DDBJ whole genome shotgun (WGS) entry which is preliminary data.</text>
</comment>
<name>A0A2G8SK60_9APHY</name>
<dbReference type="STRING" id="1077348.A0A2G8SK60"/>
<dbReference type="SUPFAM" id="SSF160443">
    <property type="entry name" value="SMR domain-like"/>
    <property type="match status" value="1"/>
</dbReference>
<feature type="compositionally biased region" description="Pro residues" evidence="1">
    <location>
        <begin position="45"/>
        <end position="65"/>
    </location>
</feature>
<dbReference type="PANTHER" id="PTHR47417:SF1">
    <property type="entry name" value="SMR DOMAIN-CONTAINING PROTEIN YPL199C"/>
    <property type="match status" value="1"/>
</dbReference>
<dbReference type="InterPro" id="IPR036063">
    <property type="entry name" value="Smr_dom_sf"/>
</dbReference>
<sequence length="352" mass="38381">MGLLEDLLGGLLKCLCAGQTPLEQQNEVPPPVPHKQEVTQQQPTPIYPPTQPARPPQPVQQPQPHRPTYAQQVSQPASRPPAPVEEQWQPAPDHHKKHKKHHGHGPSQDQGSVQGESQAHTATTPPPASPPHKASSPLPSRPWSPGRPDPNQVNQHNEYYMGLRARANAAGDDMARNFDAAHAAYESGDGARAKELSNAGKAAEKEMERLNEEAAEWIFRENNTSRRVGMSEILTAYGAEQDSGPGEVDLHGLYVKEAIRFTDKSIAEARARGDSQIRFIVGKGLHSANHVAKLKPAIEELMQKHGLVAELDEHNAGVLIVSLDGRATGKGRVMGAEDLTRGLEKKDECIIM</sequence>
<dbReference type="SMART" id="SM00463">
    <property type="entry name" value="SMR"/>
    <property type="match status" value="1"/>
</dbReference>
<evidence type="ECO:0000256" key="1">
    <source>
        <dbReference type="SAM" id="MobiDB-lite"/>
    </source>
</evidence>
<accession>A0A2G8SK60</accession>
<dbReference type="AlphaFoldDB" id="A0A2G8SK60"/>
<organism evidence="3 4">
    <name type="scientific">Ganoderma sinense ZZ0214-1</name>
    <dbReference type="NCBI Taxonomy" id="1077348"/>
    <lineage>
        <taxon>Eukaryota</taxon>
        <taxon>Fungi</taxon>
        <taxon>Dikarya</taxon>
        <taxon>Basidiomycota</taxon>
        <taxon>Agaricomycotina</taxon>
        <taxon>Agaricomycetes</taxon>
        <taxon>Polyporales</taxon>
        <taxon>Polyporaceae</taxon>
        <taxon>Ganoderma</taxon>
    </lineage>
</organism>
<dbReference type="SMART" id="SM01162">
    <property type="entry name" value="DUF1771"/>
    <property type="match status" value="1"/>
</dbReference>
<reference evidence="3 4" key="1">
    <citation type="journal article" date="2015" name="Sci. Rep.">
        <title>Chromosome-level genome map provides insights into diverse defense mechanisms in the medicinal fungus Ganoderma sinense.</title>
        <authorList>
            <person name="Zhu Y."/>
            <person name="Xu J."/>
            <person name="Sun C."/>
            <person name="Zhou S."/>
            <person name="Xu H."/>
            <person name="Nelson D.R."/>
            <person name="Qian J."/>
            <person name="Song J."/>
            <person name="Luo H."/>
            <person name="Xiang L."/>
            <person name="Li Y."/>
            <person name="Xu Z."/>
            <person name="Ji A."/>
            <person name="Wang L."/>
            <person name="Lu S."/>
            <person name="Hayward A."/>
            <person name="Sun W."/>
            <person name="Li X."/>
            <person name="Schwartz D.C."/>
            <person name="Wang Y."/>
            <person name="Chen S."/>
        </authorList>
    </citation>
    <scope>NUCLEOTIDE SEQUENCE [LARGE SCALE GENOMIC DNA]</scope>
    <source>
        <strain evidence="3 4">ZZ0214-1</strain>
    </source>
</reference>
<dbReference type="OrthoDB" id="3231855at2759"/>
<dbReference type="Gene3D" id="3.30.1370.110">
    <property type="match status" value="1"/>
</dbReference>
<keyword evidence="4" id="KW-1185">Reference proteome</keyword>